<evidence type="ECO:0000313" key="2">
    <source>
        <dbReference type="EMBL" id="RLE10384.1"/>
    </source>
</evidence>
<evidence type="ECO:0000256" key="1">
    <source>
        <dbReference type="SAM" id="Phobius"/>
    </source>
</evidence>
<proteinExistence type="predicted"/>
<dbReference type="AlphaFoldDB" id="A0A497E5F0"/>
<dbReference type="InterPro" id="IPR003832">
    <property type="entry name" value="DUF212"/>
</dbReference>
<gene>
    <name evidence="2" type="ORF">DRJ00_01480</name>
</gene>
<dbReference type="EMBL" id="QMPZ01000009">
    <property type="protein sequence ID" value="RLE10384.1"/>
    <property type="molecule type" value="Genomic_DNA"/>
</dbReference>
<reference evidence="2 3" key="1">
    <citation type="submission" date="2018-06" db="EMBL/GenBank/DDBJ databases">
        <title>Extensive metabolic versatility and redundancy in microbially diverse, dynamic hydrothermal sediments.</title>
        <authorList>
            <person name="Dombrowski N."/>
            <person name="Teske A."/>
            <person name="Baker B.J."/>
        </authorList>
    </citation>
    <scope>NUCLEOTIDE SEQUENCE [LARGE SCALE GENOMIC DNA]</scope>
    <source>
        <strain evidence="2">B47_G16</strain>
    </source>
</reference>
<dbReference type="Pfam" id="PF02681">
    <property type="entry name" value="DUF212"/>
    <property type="match status" value="1"/>
</dbReference>
<accession>A0A497E5F0</accession>
<keyword evidence="1" id="KW-0812">Transmembrane</keyword>
<dbReference type="PANTHER" id="PTHR31446:SF29">
    <property type="entry name" value="ACID PHOSPHATASE_VANADIUM-DEPENDENT HALOPEROXIDASE-RELATED PROTEIN"/>
    <property type="match status" value="1"/>
</dbReference>
<organism evidence="2 3">
    <name type="scientific">Aerophobetes bacterium</name>
    <dbReference type="NCBI Taxonomy" id="2030807"/>
    <lineage>
        <taxon>Bacteria</taxon>
        <taxon>Candidatus Aerophobota</taxon>
    </lineage>
</organism>
<dbReference type="Proteomes" id="UP000279422">
    <property type="component" value="Unassembled WGS sequence"/>
</dbReference>
<sequence>MLKAICLIFFQRLFLAVLLAWCLAQGLKLIISVIKEGKMKWRRFLEPGGMPSSHAAVVVALLVGVGIKEGIETTVFIITLVFASVTIYEAIGVRREVGEQAKLLNEILQNLPSQRLLSYRLKEQLGHKPVEALIGGIIGLFAALLLL</sequence>
<feature type="transmembrane region" description="Helical" evidence="1">
    <location>
        <begin position="48"/>
        <end position="67"/>
    </location>
</feature>
<feature type="transmembrane region" description="Helical" evidence="1">
    <location>
        <begin position="74"/>
        <end position="93"/>
    </location>
</feature>
<evidence type="ECO:0000313" key="3">
    <source>
        <dbReference type="Proteomes" id="UP000279422"/>
    </source>
</evidence>
<keyword evidence="1" id="KW-1133">Transmembrane helix</keyword>
<name>A0A497E5F0_UNCAE</name>
<feature type="transmembrane region" description="Helical" evidence="1">
    <location>
        <begin position="129"/>
        <end position="146"/>
    </location>
</feature>
<dbReference type="PANTHER" id="PTHR31446">
    <property type="entry name" value="ACID PHOSPHATASE/VANADIUM-DEPENDENT HALOPEROXIDASE-RELATED PROTEIN"/>
    <property type="match status" value="1"/>
</dbReference>
<comment type="caution">
    <text evidence="2">The sequence shown here is derived from an EMBL/GenBank/DDBJ whole genome shotgun (WGS) entry which is preliminary data.</text>
</comment>
<protein>
    <submittedName>
        <fullName evidence="2">Divergent PAP2 family protein</fullName>
    </submittedName>
</protein>
<keyword evidence="1" id="KW-0472">Membrane</keyword>